<sequence>LRETRGGSTLTEDYFNTSSTLETNPYHYAKVEAEKEAWRI</sequence>
<name>A0A656GMH5_PSEA0</name>
<feature type="non-terminal residue" evidence="1">
    <location>
        <position position="1"/>
    </location>
</feature>
<reference evidence="1 2" key="1">
    <citation type="journal article" date="2011" name="PLoS Pathog.">
        <title>Dynamic evolution of pathogenicity revealed by sequencing and comparative genomics of 19 Pseudomonas syringae isolates.</title>
        <authorList>
            <person name="Baltrus D.A."/>
            <person name="Nishimura M.T."/>
            <person name="Romanchuk A."/>
            <person name="Chang J.H."/>
            <person name="Mukhtar M.S."/>
            <person name="Cherkis K."/>
            <person name="Roach J."/>
            <person name="Grant S.R."/>
            <person name="Jones C.D."/>
            <person name="Dangl J.L."/>
        </authorList>
    </citation>
    <scope>NUCLEOTIDE SEQUENCE [LARGE SCALE GENOMIC DNA]</scope>
    <source>
        <strain evidence="1 2">301020</strain>
    </source>
</reference>
<comment type="caution">
    <text evidence="1">The sequence shown here is derived from an EMBL/GenBank/DDBJ whole genome shotgun (WGS) entry which is preliminary data.</text>
</comment>
<gene>
    <name evidence="1" type="ORF">PSYMO_36800</name>
</gene>
<dbReference type="AlphaFoldDB" id="A0A656GMH5"/>
<dbReference type="EMBL" id="AEAG01002763">
    <property type="protein sequence ID" value="EGH26731.1"/>
    <property type="molecule type" value="Genomic_DNA"/>
</dbReference>
<organism evidence="1 2">
    <name type="scientific">Pseudomonas amygdali pv. mori str. 301020</name>
    <dbReference type="NCBI Taxonomy" id="629261"/>
    <lineage>
        <taxon>Bacteria</taxon>
        <taxon>Pseudomonadati</taxon>
        <taxon>Pseudomonadota</taxon>
        <taxon>Gammaproteobacteria</taxon>
        <taxon>Pseudomonadales</taxon>
        <taxon>Pseudomonadaceae</taxon>
        <taxon>Pseudomonas</taxon>
        <taxon>Pseudomonas amygdali</taxon>
    </lineage>
</organism>
<dbReference type="Proteomes" id="UP000003465">
    <property type="component" value="Unassembled WGS sequence"/>
</dbReference>
<proteinExistence type="predicted"/>
<feature type="non-terminal residue" evidence="1">
    <location>
        <position position="40"/>
    </location>
</feature>
<protein>
    <submittedName>
        <fullName evidence="1">Cinnamyl-alcohol dehydrogenase-like protein</fullName>
    </submittedName>
</protein>
<evidence type="ECO:0000313" key="2">
    <source>
        <dbReference type="Proteomes" id="UP000003465"/>
    </source>
</evidence>
<accession>A0A656GMH5</accession>
<evidence type="ECO:0000313" key="1">
    <source>
        <dbReference type="EMBL" id="EGH26731.1"/>
    </source>
</evidence>